<evidence type="ECO:0000256" key="6">
    <source>
        <dbReference type="SAM" id="MobiDB-lite"/>
    </source>
</evidence>
<dbReference type="PANTHER" id="PTHR33048">
    <property type="entry name" value="PTH11-LIKE INTEGRAL MEMBRANE PROTEIN (AFU_ORTHOLOGUE AFUA_5G11245)"/>
    <property type="match status" value="1"/>
</dbReference>
<proteinExistence type="inferred from homology"/>
<evidence type="ECO:0000313" key="9">
    <source>
        <dbReference type="EMBL" id="GAP85387.2"/>
    </source>
</evidence>
<dbReference type="STRING" id="77044.A0A1W2TBS8"/>
<feature type="transmembrane region" description="Helical" evidence="7">
    <location>
        <begin position="277"/>
        <end position="297"/>
    </location>
</feature>
<feature type="domain" description="Rhodopsin" evidence="8">
    <location>
        <begin position="60"/>
        <end position="301"/>
    </location>
</feature>
<evidence type="ECO:0000259" key="8">
    <source>
        <dbReference type="Pfam" id="PF20684"/>
    </source>
</evidence>
<dbReference type="Proteomes" id="UP000054516">
    <property type="component" value="Unassembled WGS sequence"/>
</dbReference>
<evidence type="ECO:0000256" key="3">
    <source>
        <dbReference type="ARBA" id="ARBA00022989"/>
    </source>
</evidence>
<evidence type="ECO:0000256" key="4">
    <source>
        <dbReference type="ARBA" id="ARBA00023136"/>
    </source>
</evidence>
<dbReference type="InterPro" id="IPR052337">
    <property type="entry name" value="SAT4-like"/>
</dbReference>
<dbReference type="InterPro" id="IPR049326">
    <property type="entry name" value="Rhodopsin_dom_fungi"/>
</dbReference>
<sequence>MATLDFSSLSPQDLQEKLDGPALRPPDGVTPNFSHPKNGNTVALAGVLVPLILTTMFLLMRVYVVFFKMKQSRLGDYFMLVAYVFYMVVCIGSLVRLFQAGLFVHQWDIRGGDIKHYLQIVLVGIEFWMGGILLVKASILVEWLRLFAPARGRTAFSTCCKVLLAVNILTYSSIIITVNLSCRPFGKFFDKTLKGSCIDLRKIHLAAVVVDLMLDIGILLLPQRIIWGLQMTKSKKIGVSMVFTIGVLSTIASAFLLDSIVKWNKSDDMTYHYSAVVLWAIAEMTGGILVFCAPMLPKVFRELGLPRCLSGCVATASSIMSRVKWSRPAPDGRQPRSKMTSKSRDYEEIDESGSVRLQALGSPRPTDRQYGIAVTTDIVVTETYVPGHQPTVRGPDRGSVWDGGARRMNRM</sequence>
<keyword evidence="4 7" id="KW-0472">Membrane</keyword>
<dbReference type="EMBL" id="DF977455">
    <property type="protein sequence ID" value="GAP85387.2"/>
    <property type="molecule type" value="Genomic_DNA"/>
</dbReference>
<evidence type="ECO:0000256" key="2">
    <source>
        <dbReference type="ARBA" id="ARBA00022692"/>
    </source>
</evidence>
<dbReference type="GO" id="GO:0016020">
    <property type="term" value="C:membrane"/>
    <property type="evidence" value="ECO:0007669"/>
    <property type="project" value="UniProtKB-SubCell"/>
</dbReference>
<dbReference type="OrthoDB" id="2496787at2759"/>
<feature type="transmembrane region" description="Helical" evidence="7">
    <location>
        <begin position="162"/>
        <end position="181"/>
    </location>
</feature>
<feature type="region of interest" description="Disordered" evidence="6">
    <location>
        <begin position="386"/>
        <end position="411"/>
    </location>
</feature>
<evidence type="ECO:0000256" key="7">
    <source>
        <dbReference type="SAM" id="Phobius"/>
    </source>
</evidence>
<dbReference type="OMA" id="HIILWIN"/>
<reference evidence="9" key="1">
    <citation type="submission" date="2016-03" db="EMBL/GenBank/DDBJ databases">
        <title>Draft genome sequence of Rosellinia necatrix.</title>
        <authorList>
            <person name="Kanematsu S."/>
        </authorList>
    </citation>
    <scope>NUCLEOTIDE SEQUENCE [LARGE SCALE GENOMIC DNA]</scope>
    <source>
        <strain evidence="9">W97</strain>
    </source>
</reference>
<feature type="transmembrane region" description="Helical" evidence="7">
    <location>
        <begin position="118"/>
        <end position="141"/>
    </location>
</feature>
<evidence type="ECO:0000256" key="5">
    <source>
        <dbReference type="ARBA" id="ARBA00038359"/>
    </source>
</evidence>
<comment type="subcellular location">
    <subcellularLocation>
        <location evidence="1">Membrane</location>
        <topology evidence="1">Multi-pass membrane protein</topology>
    </subcellularLocation>
</comment>
<feature type="region of interest" description="Disordered" evidence="6">
    <location>
        <begin position="324"/>
        <end position="351"/>
    </location>
</feature>
<evidence type="ECO:0000256" key="1">
    <source>
        <dbReference type="ARBA" id="ARBA00004141"/>
    </source>
</evidence>
<dbReference type="PANTHER" id="PTHR33048:SF146">
    <property type="entry name" value="INTEGRAL MEMBRANE PROTEIN"/>
    <property type="match status" value="1"/>
</dbReference>
<protein>
    <recommendedName>
        <fullName evidence="8">Rhodopsin domain-containing protein</fullName>
    </recommendedName>
</protein>
<dbReference type="Pfam" id="PF20684">
    <property type="entry name" value="Fung_rhodopsin"/>
    <property type="match status" value="1"/>
</dbReference>
<keyword evidence="2 7" id="KW-0812">Transmembrane</keyword>
<accession>A0A1W2TBS8</accession>
<feature type="transmembrane region" description="Helical" evidence="7">
    <location>
        <begin position="42"/>
        <end position="65"/>
    </location>
</feature>
<evidence type="ECO:0000313" key="10">
    <source>
        <dbReference type="Proteomes" id="UP000054516"/>
    </source>
</evidence>
<organism evidence="9">
    <name type="scientific">Rosellinia necatrix</name>
    <name type="common">White root-rot fungus</name>
    <dbReference type="NCBI Taxonomy" id="77044"/>
    <lineage>
        <taxon>Eukaryota</taxon>
        <taxon>Fungi</taxon>
        <taxon>Dikarya</taxon>
        <taxon>Ascomycota</taxon>
        <taxon>Pezizomycotina</taxon>
        <taxon>Sordariomycetes</taxon>
        <taxon>Xylariomycetidae</taxon>
        <taxon>Xylariales</taxon>
        <taxon>Xylariaceae</taxon>
        <taxon>Rosellinia</taxon>
    </lineage>
</organism>
<keyword evidence="3 7" id="KW-1133">Transmembrane helix</keyword>
<feature type="transmembrane region" description="Helical" evidence="7">
    <location>
        <begin position="203"/>
        <end position="225"/>
    </location>
</feature>
<keyword evidence="10" id="KW-1185">Reference proteome</keyword>
<dbReference type="AlphaFoldDB" id="A0A1W2TBS8"/>
<feature type="transmembrane region" description="Helical" evidence="7">
    <location>
        <begin position="77"/>
        <end position="98"/>
    </location>
</feature>
<gene>
    <name evidence="9" type="ORF">SAMD00023353_1001270</name>
</gene>
<name>A0A1W2TBS8_ROSNE</name>
<feature type="transmembrane region" description="Helical" evidence="7">
    <location>
        <begin position="237"/>
        <end position="257"/>
    </location>
</feature>
<comment type="similarity">
    <text evidence="5">Belongs to the SAT4 family.</text>
</comment>